<sequence length="229" mass="23741">MQVDLNADVAESPDDLVLLDVVTSANVCCGAYAGGVDLMVEACARAVERGVAIGAQVGYADPEGFGRRPQEPDDEELVESVQQQIDLLAEIADAAGGHVAYVKPHGALYNTIVADERQARAVVEAVAPYGLPLLGLPGAASLRIASAEGLPVVTEGFADRAYRPDGTLVPRSEPGAVHAEVATAVAQALRLASQVDSLCVHGDTPAALELTRAVRAELEETGYALQAFA</sequence>
<comment type="caution">
    <text evidence="1">The sequence shown here is derived from an EMBL/GenBank/DDBJ whole genome shotgun (WGS) entry which is preliminary data.</text>
</comment>
<evidence type="ECO:0000313" key="2">
    <source>
        <dbReference type="Proteomes" id="UP001501057"/>
    </source>
</evidence>
<keyword evidence="2" id="KW-1185">Reference proteome</keyword>
<gene>
    <name evidence="1" type="ORF">GCM10009710_35490</name>
</gene>
<dbReference type="RefSeq" id="WP_344204021.1">
    <property type="nucleotide sequence ID" value="NZ_BAAAME010000010.1"/>
</dbReference>
<organism evidence="1 2">
    <name type="scientific">Aeromicrobium alkaliterrae</name>
    <dbReference type="NCBI Taxonomy" id="302168"/>
    <lineage>
        <taxon>Bacteria</taxon>
        <taxon>Bacillati</taxon>
        <taxon>Actinomycetota</taxon>
        <taxon>Actinomycetes</taxon>
        <taxon>Propionibacteriales</taxon>
        <taxon>Nocardioidaceae</taxon>
        <taxon>Aeromicrobium</taxon>
    </lineage>
</organism>
<dbReference type="EMBL" id="BAAAME010000010">
    <property type="protein sequence ID" value="GAA1752692.1"/>
    <property type="molecule type" value="Genomic_DNA"/>
</dbReference>
<dbReference type="CDD" id="cd10787">
    <property type="entry name" value="LamB_YcsF_like"/>
    <property type="match status" value="1"/>
</dbReference>
<dbReference type="PANTHER" id="PTHR30292:SF0">
    <property type="entry name" value="5-OXOPROLINASE SUBUNIT A"/>
    <property type="match status" value="1"/>
</dbReference>
<protein>
    <submittedName>
        <fullName evidence="1">5-oxoprolinase subunit PxpA</fullName>
    </submittedName>
</protein>
<dbReference type="Pfam" id="PF03746">
    <property type="entry name" value="LamB_YcsF"/>
    <property type="match status" value="1"/>
</dbReference>
<name>A0ABP4WE02_9ACTN</name>
<dbReference type="NCBIfam" id="NF003814">
    <property type="entry name" value="PRK05406.1-3"/>
    <property type="match status" value="1"/>
</dbReference>
<accession>A0ABP4WE02</accession>
<dbReference type="Gene3D" id="3.20.20.370">
    <property type="entry name" value="Glycoside hydrolase/deacetylase"/>
    <property type="match status" value="1"/>
</dbReference>
<dbReference type="Proteomes" id="UP001501057">
    <property type="component" value="Unassembled WGS sequence"/>
</dbReference>
<reference evidence="2" key="1">
    <citation type="journal article" date="2019" name="Int. J. Syst. Evol. Microbiol.">
        <title>The Global Catalogue of Microorganisms (GCM) 10K type strain sequencing project: providing services to taxonomists for standard genome sequencing and annotation.</title>
        <authorList>
            <consortium name="The Broad Institute Genomics Platform"/>
            <consortium name="The Broad Institute Genome Sequencing Center for Infectious Disease"/>
            <person name="Wu L."/>
            <person name="Ma J."/>
        </authorList>
    </citation>
    <scope>NUCLEOTIDE SEQUENCE [LARGE SCALE GENOMIC DNA]</scope>
    <source>
        <strain evidence="2">JCM 13518</strain>
    </source>
</reference>
<dbReference type="PANTHER" id="PTHR30292">
    <property type="entry name" value="UNCHARACTERIZED PROTEIN YBGL-RELATED"/>
    <property type="match status" value="1"/>
</dbReference>
<dbReference type="SUPFAM" id="SSF88713">
    <property type="entry name" value="Glycoside hydrolase/deacetylase"/>
    <property type="match status" value="1"/>
</dbReference>
<evidence type="ECO:0000313" key="1">
    <source>
        <dbReference type="EMBL" id="GAA1752692.1"/>
    </source>
</evidence>
<dbReference type="InterPro" id="IPR005501">
    <property type="entry name" value="LamB/YcsF/PxpA-like"/>
</dbReference>
<dbReference type="InterPro" id="IPR011330">
    <property type="entry name" value="Glyco_hydro/deAcase_b/a-brl"/>
</dbReference>
<proteinExistence type="predicted"/>